<evidence type="ECO:0000256" key="1">
    <source>
        <dbReference type="PROSITE-ProRule" id="PRU00325"/>
    </source>
</evidence>
<evidence type="ECO:0000259" key="2">
    <source>
        <dbReference type="PROSITE" id="PS50966"/>
    </source>
</evidence>
<proteinExistence type="predicted"/>
<organism evidence="3 4">
    <name type="scientific">Bifidobacterium parmae</name>
    <dbReference type="NCBI Taxonomy" id="361854"/>
    <lineage>
        <taxon>Bacteria</taxon>
        <taxon>Bacillati</taxon>
        <taxon>Actinomycetota</taxon>
        <taxon>Actinomycetes</taxon>
        <taxon>Bifidobacteriales</taxon>
        <taxon>Bifidobacteriaceae</taxon>
        <taxon>Bifidobacterium</taxon>
    </lineage>
</organism>
<dbReference type="EMBL" id="NMWT01000025">
    <property type="protein sequence ID" value="PLS27286.1"/>
    <property type="molecule type" value="Genomic_DNA"/>
</dbReference>
<dbReference type="GO" id="GO:0008270">
    <property type="term" value="F:zinc ion binding"/>
    <property type="evidence" value="ECO:0007669"/>
    <property type="project" value="UniProtKB-KW"/>
</dbReference>
<keyword evidence="1" id="KW-0863">Zinc-finger</keyword>
<dbReference type="OrthoDB" id="3223880at2"/>
<dbReference type="Pfam" id="PF04434">
    <property type="entry name" value="SWIM"/>
    <property type="match status" value="1"/>
</dbReference>
<sequence>MDADDVSPLFAPTVFSRGEAYFHEGRVRSVDAIAPGLFHGEVVGGDLYDVLVRIDDASMRCMVSCSCPFAAKGRRCKHAAAVMLAIGGMMDGDDDGDVPIRMDVYDGIRSRLASWYGAHGPLLVWDEAVVDECAKTAADTACLDEPRFPVLSEAQTGRMTESFIQSFLESDDARRDVGDAFEGASIVLDNALATADYGQALSNALLVMRIVGSSLEYVGGDGEGFDGEDLERSLGRLAWKVRLLVEKTAADEHSEMGKHVTTAAGIMGFLREGPETLGEKIGGALLSFSRRKRTRRIADEALNGLERSMTDIAAPRRSSRLYPYVCRLRHDDLLLAGEYERAAEFESHHMDDEMMAWLAATRFLLEDASDRAWEVAARYSAMGWESQVDSRPIESSPCGWTELSVALARRRGDRDALERLRRAALKGATV</sequence>
<accession>A0A2N5IZA0</accession>
<feature type="domain" description="SWIM-type" evidence="2">
    <location>
        <begin position="48"/>
        <end position="87"/>
    </location>
</feature>
<reference evidence="3 4" key="1">
    <citation type="submission" date="2017-07" db="EMBL/GenBank/DDBJ databases">
        <title>Bifidobacterium novel species.</title>
        <authorList>
            <person name="Lugli G.A."/>
            <person name="Milani C."/>
            <person name="Duranti S."/>
            <person name="Mangifesta M."/>
        </authorList>
    </citation>
    <scope>NUCLEOTIDE SEQUENCE [LARGE SCALE GENOMIC DNA]</scope>
    <source>
        <strain evidence="3 4">77</strain>
    </source>
</reference>
<dbReference type="AlphaFoldDB" id="A0A2N5IZA0"/>
<name>A0A2N5IZA0_9BIFI</name>
<comment type="caution">
    <text evidence="3">The sequence shown here is derived from an EMBL/GenBank/DDBJ whole genome shotgun (WGS) entry which is preliminary data.</text>
</comment>
<dbReference type="InterPro" id="IPR007527">
    <property type="entry name" value="Znf_SWIM"/>
</dbReference>
<protein>
    <recommendedName>
        <fullName evidence="2">SWIM-type domain-containing protein</fullName>
    </recommendedName>
</protein>
<gene>
    <name evidence="3" type="ORF">Uis4E_1682</name>
</gene>
<dbReference type="Proteomes" id="UP000235034">
    <property type="component" value="Unassembled WGS sequence"/>
</dbReference>
<evidence type="ECO:0000313" key="3">
    <source>
        <dbReference type="EMBL" id="PLS27286.1"/>
    </source>
</evidence>
<keyword evidence="4" id="KW-1185">Reference proteome</keyword>
<dbReference type="PROSITE" id="PS50966">
    <property type="entry name" value="ZF_SWIM"/>
    <property type="match status" value="1"/>
</dbReference>
<keyword evidence="1" id="KW-0479">Metal-binding</keyword>
<evidence type="ECO:0000313" key="4">
    <source>
        <dbReference type="Proteomes" id="UP000235034"/>
    </source>
</evidence>
<keyword evidence="1" id="KW-0862">Zinc</keyword>
<dbReference type="RefSeq" id="WP_101622767.1">
    <property type="nucleotide sequence ID" value="NZ_NMWT01000025.1"/>
</dbReference>